<comment type="caution">
    <text evidence="3">The sequence shown here is derived from an EMBL/GenBank/DDBJ whole genome shotgun (WGS) entry which is preliminary data.</text>
</comment>
<dbReference type="Gramene" id="PHT84224">
    <property type="protein sequence ID" value="PHT84224"/>
    <property type="gene ID" value="T459_12667"/>
</dbReference>
<name>A0A2G2ZQK3_CAPAN</name>
<reference evidence="3 4" key="2">
    <citation type="journal article" date="2017" name="Genome Biol.">
        <title>New reference genome sequences of hot pepper reveal the massive evolution of plant disease-resistance genes by retroduplication.</title>
        <authorList>
            <person name="Kim S."/>
            <person name="Park J."/>
            <person name="Yeom S.I."/>
            <person name="Kim Y.M."/>
            <person name="Seo E."/>
            <person name="Kim K.T."/>
            <person name="Kim M.S."/>
            <person name="Lee J.M."/>
            <person name="Cheong K."/>
            <person name="Shin H.S."/>
            <person name="Kim S.B."/>
            <person name="Han K."/>
            <person name="Lee J."/>
            <person name="Park M."/>
            <person name="Lee H.A."/>
            <person name="Lee H.Y."/>
            <person name="Lee Y."/>
            <person name="Oh S."/>
            <person name="Lee J.H."/>
            <person name="Choi E."/>
            <person name="Choi E."/>
            <person name="Lee S.E."/>
            <person name="Jeon J."/>
            <person name="Kim H."/>
            <person name="Choi G."/>
            <person name="Song H."/>
            <person name="Lee J."/>
            <person name="Lee S.C."/>
            <person name="Kwon J.K."/>
            <person name="Lee H.Y."/>
            <person name="Koo N."/>
            <person name="Hong Y."/>
            <person name="Kim R.W."/>
            <person name="Kang W.H."/>
            <person name="Huh J.H."/>
            <person name="Kang B.C."/>
            <person name="Yang T.J."/>
            <person name="Lee Y.H."/>
            <person name="Bennetzen J.L."/>
            <person name="Choi D."/>
        </authorList>
    </citation>
    <scope>NUCLEOTIDE SEQUENCE [LARGE SCALE GENOMIC DNA]</scope>
    <source>
        <strain evidence="4">cv. CM334</strain>
    </source>
</reference>
<dbReference type="InterPro" id="IPR002885">
    <property type="entry name" value="PPR_rpt"/>
</dbReference>
<dbReference type="InterPro" id="IPR011990">
    <property type="entry name" value="TPR-like_helical_dom_sf"/>
</dbReference>
<dbReference type="Gene3D" id="1.25.40.10">
    <property type="entry name" value="Tetratricopeptide repeat domain"/>
    <property type="match status" value="1"/>
</dbReference>
<dbReference type="STRING" id="4072.A0A2G2ZQK3"/>
<proteinExistence type="predicted"/>
<dbReference type="GO" id="GO:0009451">
    <property type="term" value="P:RNA modification"/>
    <property type="evidence" value="ECO:0007669"/>
    <property type="project" value="InterPro"/>
</dbReference>
<dbReference type="PANTHER" id="PTHR47926:SF541">
    <property type="entry name" value="DYW DOMAIN-CONTAINING PROTEIN"/>
    <property type="match status" value="1"/>
</dbReference>
<dbReference type="OMA" id="IATFDEM"/>
<dbReference type="PANTHER" id="PTHR47926">
    <property type="entry name" value="PENTATRICOPEPTIDE REPEAT-CONTAINING PROTEIN"/>
    <property type="match status" value="1"/>
</dbReference>
<keyword evidence="1" id="KW-0677">Repeat</keyword>
<organism evidence="3 4">
    <name type="scientific">Capsicum annuum</name>
    <name type="common">Capsicum pepper</name>
    <dbReference type="NCBI Taxonomy" id="4072"/>
    <lineage>
        <taxon>Eukaryota</taxon>
        <taxon>Viridiplantae</taxon>
        <taxon>Streptophyta</taxon>
        <taxon>Embryophyta</taxon>
        <taxon>Tracheophyta</taxon>
        <taxon>Spermatophyta</taxon>
        <taxon>Magnoliopsida</taxon>
        <taxon>eudicotyledons</taxon>
        <taxon>Gunneridae</taxon>
        <taxon>Pentapetalae</taxon>
        <taxon>asterids</taxon>
        <taxon>lamiids</taxon>
        <taxon>Solanales</taxon>
        <taxon>Solanaceae</taxon>
        <taxon>Solanoideae</taxon>
        <taxon>Capsiceae</taxon>
        <taxon>Capsicum</taxon>
    </lineage>
</organism>
<dbReference type="AlphaFoldDB" id="A0A2G2ZQK3"/>
<dbReference type="NCBIfam" id="TIGR00756">
    <property type="entry name" value="PPR"/>
    <property type="match status" value="1"/>
</dbReference>
<accession>A0A2G2ZQK3</accession>
<dbReference type="Proteomes" id="UP000222542">
    <property type="component" value="Unassembled WGS sequence"/>
</dbReference>
<dbReference type="EMBL" id="AYRZ02000004">
    <property type="protein sequence ID" value="PHT84224.1"/>
    <property type="molecule type" value="Genomic_DNA"/>
</dbReference>
<evidence type="ECO:0000256" key="1">
    <source>
        <dbReference type="ARBA" id="ARBA00022737"/>
    </source>
</evidence>
<dbReference type="Pfam" id="PF01535">
    <property type="entry name" value="PPR"/>
    <property type="match status" value="2"/>
</dbReference>
<evidence type="ECO:0008006" key="5">
    <source>
        <dbReference type="Google" id="ProtNLM"/>
    </source>
</evidence>
<evidence type="ECO:0000313" key="3">
    <source>
        <dbReference type="EMBL" id="PHT84224.1"/>
    </source>
</evidence>
<reference evidence="3 4" key="1">
    <citation type="journal article" date="2014" name="Nat. Genet.">
        <title>Genome sequence of the hot pepper provides insights into the evolution of pungency in Capsicum species.</title>
        <authorList>
            <person name="Kim S."/>
            <person name="Park M."/>
            <person name="Yeom S.I."/>
            <person name="Kim Y.M."/>
            <person name="Lee J.M."/>
            <person name="Lee H.A."/>
            <person name="Seo E."/>
            <person name="Choi J."/>
            <person name="Cheong K."/>
            <person name="Kim K.T."/>
            <person name="Jung K."/>
            <person name="Lee G.W."/>
            <person name="Oh S.K."/>
            <person name="Bae C."/>
            <person name="Kim S.B."/>
            <person name="Lee H.Y."/>
            <person name="Kim S.Y."/>
            <person name="Kim M.S."/>
            <person name="Kang B.C."/>
            <person name="Jo Y.D."/>
            <person name="Yang H.B."/>
            <person name="Jeong H.J."/>
            <person name="Kang W.H."/>
            <person name="Kwon J.K."/>
            <person name="Shin C."/>
            <person name="Lim J.Y."/>
            <person name="Park J.H."/>
            <person name="Huh J.H."/>
            <person name="Kim J.S."/>
            <person name="Kim B.D."/>
            <person name="Cohen O."/>
            <person name="Paran I."/>
            <person name="Suh M.C."/>
            <person name="Lee S.B."/>
            <person name="Kim Y.K."/>
            <person name="Shin Y."/>
            <person name="Noh S.J."/>
            <person name="Park J."/>
            <person name="Seo Y.S."/>
            <person name="Kwon S.Y."/>
            <person name="Kim H.A."/>
            <person name="Park J.M."/>
            <person name="Kim H.J."/>
            <person name="Choi S.B."/>
            <person name="Bosland P.W."/>
            <person name="Reeves G."/>
            <person name="Jo S.H."/>
            <person name="Lee B.W."/>
            <person name="Cho H.T."/>
            <person name="Choi H.S."/>
            <person name="Lee M.S."/>
            <person name="Yu Y."/>
            <person name="Do Choi Y."/>
            <person name="Park B.S."/>
            <person name="van Deynze A."/>
            <person name="Ashrafi H."/>
            <person name="Hill T."/>
            <person name="Kim W.T."/>
            <person name="Pai H.S."/>
            <person name="Ahn H.K."/>
            <person name="Yeam I."/>
            <person name="Giovannoni J.J."/>
            <person name="Rose J.K."/>
            <person name="Sorensen I."/>
            <person name="Lee S.J."/>
            <person name="Kim R.W."/>
            <person name="Choi I.Y."/>
            <person name="Choi B.S."/>
            <person name="Lim J.S."/>
            <person name="Lee Y.H."/>
            <person name="Choi D."/>
        </authorList>
    </citation>
    <scope>NUCLEOTIDE SEQUENCE [LARGE SCALE GENOMIC DNA]</scope>
    <source>
        <strain evidence="4">cv. CM334</strain>
    </source>
</reference>
<feature type="repeat" description="PPR" evidence="2">
    <location>
        <begin position="37"/>
        <end position="71"/>
    </location>
</feature>
<sequence>MKPNEFACTSILSACADAGLFLVRKQVHAYVRRIEEDLVSWNAVLSEYMNAGRINEAKLFFDEMPEKNPLAWTDGHIYKIKSGDDHYARLIDMLSRAERLPEAKEIIQNMPYKPGASIWEALLSGCRTLRNVDLGVEAAEILFELTPQHDGTYLLLANTLAAAG</sequence>
<protein>
    <recommendedName>
        <fullName evidence="5">Pentatricopeptide repeat-containing protein</fullName>
    </recommendedName>
</protein>
<keyword evidence="4" id="KW-1185">Reference proteome</keyword>
<evidence type="ECO:0000256" key="2">
    <source>
        <dbReference type="PROSITE-ProRule" id="PRU00708"/>
    </source>
</evidence>
<dbReference type="InterPro" id="IPR046960">
    <property type="entry name" value="PPR_At4g14850-like_plant"/>
</dbReference>
<dbReference type="GO" id="GO:0003723">
    <property type="term" value="F:RNA binding"/>
    <property type="evidence" value="ECO:0007669"/>
    <property type="project" value="InterPro"/>
</dbReference>
<gene>
    <name evidence="3" type="ORF">T459_12667</name>
</gene>
<evidence type="ECO:0000313" key="4">
    <source>
        <dbReference type="Proteomes" id="UP000222542"/>
    </source>
</evidence>
<dbReference type="PROSITE" id="PS51375">
    <property type="entry name" value="PPR"/>
    <property type="match status" value="1"/>
</dbReference>